<protein>
    <submittedName>
        <fullName evidence="3">Uncharacterized protein</fullName>
    </submittedName>
</protein>
<feature type="compositionally biased region" description="Basic and acidic residues" evidence="1">
    <location>
        <begin position="30"/>
        <end position="45"/>
    </location>
</feature>
<sequence>MASPHHEEDYSSNDEIDDEQDDDLPSFDISLREKGDHGSSFRTENDPSAPYQRSNYIERKGAIDIRCSCLDVIHGQFSSEGGIFATLIVLQFRFDARKRARRFQSADIELEFKSMKPGESGPEVYSIAPVGKMSLVPTTQIEEVSRKAGLQLGAAAPIGGITATGSVGWEKCVVRDTSDETVVIGSIDLKGRNWGPSNCASWTLLENETAKTSVPSSLRTAILLKRKDEKPFQCVVKIDAVVDAKSRMERMFGGKGRDPRDDPVLFDPEIEPTNKLREYDLEDLGSFDVESVCDVTMTTLFNEAVKQK</sequence>
<evidence type="ECO:0000313" key="3">
    <source>
        <dbReference type="EMBL" id="PMD30011.1"/>
    </source>
</evidence>
<evidence type="ECO:0000256" key="1">
    <source>
        <dbReference type="SAM" id="MobiDB-lite"/>
    </source>
</evidence>
<dbReference type="OrthoDB" id="5030973at2759"/>
<feature type="compositionally biased region" description="Acidic residues" evidence="1">
    <location>
        <begin position="10"/>
        <end position="25"/>
    </location>
</feature>
<organism evidence="3 4">
    <name type="scientific">Hyaloscypha variabilis (strain UAMH 11265 / GT02V1 / F)</name>
    <name type="common">Meliniomyces variabilis</name>
    <dbReference type="NCBI Taxonomy" id="1149755"/>
    <lineage>
        <taxon>Eukaryota</taxon>
        <taxon>Fungi</taxon>
        <taxon>Dikarya</taxon>
        <taxon>Ascomycota</taxon>
        <taxon>Pezizomycotina</taxon>
        <taxon>Leotiomycetes</taxon>
        <taxon>Helotiales</taxon>
        <taxon>Hyaloscyphaceae</taxon>
        <taxon>Hyaloscypha</taxon>
        <taxon>Hyaloscypha variabilis</taxon>
    </lineage>
</organism>
<dbReference type="EMBL" id="KZ613985">
    <property type="protein sequence ID" value="PMD28808.1"/>
    <property type="molecule type" value="Genomic_DNA"/>
</dbReference>
<keyword evidence="4" id="KW-1185">Reference proteome</keyword>
<dbReference type="EMBL" id="KZ613970">
    <property type="protein sequence ID" value="PMD30011.1"/>
    <property type="molecule type" value="Genomic_DNA"/>
</dbReference>
<dbReference type="STRING" id="1149755.A0A2J6QUS7"/>
<dbReference type="Proteomes" id="UP000235786">
    <property type="component" value="Unassembled WGS sequence"/>
</dbReference>
<gene>
    <name evidence="3" type="ORF">L207DRAFT_520638</name>
    <name evidence="2" type="ORF">L207DRAFT_521367</name>
</gene>
<evidence type="ECO:0000313" key="2">
    <source>
        <dbReference type="EMBL" id="PMD28808.1"/>
    </source>
</evidence>
<name>A0A2J6QUS7_HYAVF</name>
<reference evidence="3 4" key="1">
    <citation type="submission" date="2016-04" db="EMBL/GenBank/DDBJ databases">
        <title>A degradative enzymes factory behind the ericoid mycorrhizal symbiosis.</title>
        <authorList>
            <consortium name="DOE Joint Genome Institute"/>
            <person name="Martino E."/>
            <person name="Morin E."/>
            <person name="Grelet G."/>
            <person name="Kuo A."/>
            <person name="Kohler A."/>
            <person name="Daghino S."/>
            <person name="Barry K."/>
            <person name="Choi C."/>
            <person name="Cichocki N."/>
            <person name="Clum A."/>
            <person name="Copeland A."/>
            <person name="Hainaut M."/>
            <person name="Haridas S."/>
            <person name="Labutti K."/>
            <person name="Lindquist E."/>
            <person name="Lipzen A."/>
            <person name="Khouja H.-R."/>
            <person name="Murat C."/>
            <person name="Ohm R."/>
            <person name="Olson A."/>
            <person name="Spatafora J."/>
            <person name="Veneault-Fourrey C."/>
            <person name="Henrissat B."/>
            <person name="Grigoriev I."/>
            <person name="Martin F."/>
            <person name="Perotto S."/>
        </authorList>
    </citation>
    <scope>NUCLEOTIDE SEQUENCE [LARGE SCALE GENOMIC DNA]</scope>
    <source>
        <strain evidence="3 4">F</strain>
    </source>
</reference>
<evidence type="ECO:0000313" key="4">
    <source>
        <dbReference type="Proteomes" id="UP000235786"/>
    </source>
</evidence>
<proteinExistence type="predicted"/>
<accession>A0A2J6QUS7</accession>
<feature type="region of interest" description="Disordered" evidence="1">
    <location>
        <begin position="1"/>
        <end position="52"/>
    </location>
</feature>
<dbReference type="AlphaFoldDB" id="A0A2J6QUS7"/>